<keyword evidence="5" id="KW-0804">Transcription</keyword>
<evidence type="ECO:0000313" key="9">
    <source>
        <dbReference type="Proteomes" id="UP000813444"/>
    </source>
</evidence>
<dbReference type="GO" id="GO:0003677">
    <property type="term" value="F:DNA binding"/>
    <property type="evidence" value="ECO:0007669"/>
    <property type="project" value="UniProtKB-KW"/>
</dbReference>
<organism evidence="8 9">
    <name type="scientific">Stachybotrys elegans</name>
    <dbReference type="NCBI Taxonomy" id="80388"/>
    <lineage>
        <taxon>Eukaryota</taxon>
        <taxon>Fungi</taxon>
        <taxon>Dikarya</taxon>
        <taxon>Ascomycota</taxon>
        <taxon>Pezizomycotina</taxon>
        <taxon>Sordariomycetes</taxon>
        <taxon>Hypocreomycetidae</taxon>
        <taxon>Hypocreales</taxon>
        <taxon>Stachybotryaceae</taxon>
        <taxon>Stachybotrys</taxon>
    </lineage>
</organism>
<feature type="domain" description="Zn(2)-C6 fungal-type" evidence="7">
    <location>
        <begin position="10"/>
        <end position="38"/>
    </location>
</feature>
<accession>A0A8K0WMA7</accession>
<dbReference type="SUPFAM" id="SSF57701">
    <property type="entry name" value="Zn2/Cys6 DNA-binding domain"/>
    <property type="match status" value="1"/>
</dbReference>
<dbReference type="PROSITE" id="PS50048">
    <property type="entry name" value="ZN2_CY6_FUNGAL_2"/>
    <property type="match status" value="1"/>
</dbReference>
<dbReference type="GO" id="GO:0000981">
    <property type="term" value="F:DNA-binding transcription factor activity, RNA polymerase II-specific"/>
    <property type="evidence" value="ECO:0007669"/>
    <property type="project" value="InterPro"/>
</dbReference>
<dbReference type="PANTHER" id="PTHR36206:SF16">
    <property type="entry name" value="TRANSCRIPTION FACTOR DOMAIN-CONTAINING PROTEIN-RELATED"/>
    <property type="match status" value="1"/>
</dbReference>
<keyword evidence="2" id="KW-0862">Zinc</keyword>
<keyword evidence="3" id="KW-0805">Transcription regulation</keyword>
<evidence type="ECO:0000259" key="7">
    <source>
        <dbReference type="PROSITE" id="PS50048"/>
    </source>
</evidence>
<dbReference type="Proteomes" id="UP000813444">
    <property type="component" value="Unassembled WGS sequence"/>
</dbReference>
<dbReference type="AlphaFoldDB" id="A0A8K0WMA7"/>
<reference evidence="8" key="1">
    <citation type="journal article" date="2021" name="Nat. Commun.">
        <title>Genetic determinants of endophytism in the Arabidopsis root mycobiome.</title>
        <authorList>
            <person name="Mesny F."/>
            <person name="Miyauchi S."/>
            <person name="Thiergart T."/>
            <person name="Pickel B."/>
            <person name="Atanasova L."/>
            <person name="Karlsson M."/>
            <person name="Huettel B."/>
            <person name="Barry K.W."/>
            <person name="Haridas S."/>
            <person name="Chen C."/>
            <person name="Bauer D."/>
            <person name="Andreopoulos W."/>
            <person name="Pangilinan J."/>
            <person name="LaButti K."/>
            <person name="Riley R."/>
            <person name="Lipzen A."/>
            <person name="Clum A."/>
            <person name="Drula E."/>
            <person name="Henrissat B."/>
            <person name="Kohler A."/>
            <person name="Grigoriev I.V."/>
            <person name="Martin F.M."/>
            <person name="Hacquard S."/>
        </authorList>
    </citation>
    <scope>NUCLEOTIDE SEQUENCE</scope>
    <source>
        <strain evidence="8">MPI-CAGE-CH-0235</strain>
    </source>
</reference>
<protein>
    <recommendedName>
        <fullName evidence="7">Zn(2)-C6 fungal-type domain-containing protein</fullName>
    </recommendedName>
</protein>
<name>A0A8K0WMA7_9HYPO</name>
<comment type="caution">
    <text evidence="8">The sequence shown here is derived from an EMBL/GenBank/DDBJ whole genome shotgun (WGS) entry which is preliminary data.</text>
</comment>
<sequence>MKSTTRVKTGCATCRIRRVKCDEAKPSCNKCLSTGRVCDGYESPFRVFSYQSAGKDDVVHVKRPIRPVFATISLPKTQLLSRCFSTKSMLGVDLGCDEEANQILNFCTADSSIQYAVTSLISLRENAEVSGVVSMSNAKPDLGQEYGLSQYCMAMQGLASNLSSPSPKALRSALLCCQVFISIEQVRGNYAAMAQHFILGLGIMRQYRSRPSLDANHAVIRAYPDPLPLIDVFVIKLFAAPCKFVEPRAQAGKGQAATTTRISDRGRDNCPLAPDMRAELVRIAVSTLQLLNNISRVELATDAIQLLDVKASLLSRLESWLTDLNMLYRDINTEPITISVTRFFHGLLKLVLLGALSAPTAPDTLLAIEAAEFHAIACHAGGRVNGYNVWDLNRRS</sequence>
<evidence type="ECO:0000256" key="6">
    <source>
        <dbReference type="ARBA" id="ARBA00023242"/>
    </source>
</evidence>
<evidence type="ECO:0000256" key="3">
    <source>
        <dbReference type="ARBA" id="ARBA00023015"/>
    </source>
</evidence>
<dbReference type="InterPro" id="IPR036864">
    <property type="entry name" value="Zn2-C6_fun-type_DNA-bd_sf"/>
</dbReference>
<keyword evidence="9" id="KW-1185">Reference proteome</keyword>
<dbReference type="EMBL" id="JAGPNK010000013">
    <property type="protein sequence ID" value="KAH7309869.1"/>
    <property type="molecule type" value="Genomic_DNA"/>
</dbReference>
<dbReference type="InterPro" id="IPR052360">
    <property type="entry name" value="Transcr_Regulatory_Proteins"/>
</dbReference>
<dbReference type="InterPro" id="IPR001138">
    <property type="entry name" value="Zn2Cys6_DnaBD"/>
</dbReference>
<dbReference type="OrthoDB" id="3172332at2759"/>
<proteinExistence type="predicted"/>
<evidence type="ECO:0000256" key="2">
    <source>
        <dbReference type="ARBA" id="ARBA00022833"/>
    </source>
</evidence>
<dbReference type="SMART" id="SM00066">
    <property type="entry name" value="GAL4"/>
    <property type="match status" value="1"/>
</dbReference>
<dbReference type="GO" id="GO:0008270">
    <property type="term" value="F:zinc ion binding"/>
    <property type="evidence" value="ECO:0007669"/>
    <property type="project" value="InterPro"/>
</dbReference>
<evidence type="ECO:0000256" key="5">
    <source>
        <dbReference type="ARBA" id="ARBA00023163"/>
    </source>
</evidence>
<dbReference type="CDD" id="cd00067">
    <property type="entry name" value="GAL4"/>
    <property type="match status" value="1"/>
</dbReference>
<keyword evidence="6" id="KW-0539">Nucleus</keyword>
<dbReference type="Gene3D" id="4.10.240.10">
    <property type="entry name" value="Zn(2)-C6 fungal-type DNA-binding domain"/>
    <property type="match status" value="1"/>
</dbReference>
<dbReference type="Pfam" id="PF00172">
    <property type="entry name" value="Zn_clus"/>
    <property type="match status" value="1"/>
</dbReference>
<dbReference type="PROSITE" id="PS00463">
    <property type="entry name" value="ZN2_CY6_FUNGAL_1"/>
    <property type="match status" value="1"/>
</dbReference>
<evidence type="ECO:0000256" key="4">
    <source>
        <dbReference type="ARBA" id="ARBA00023125"/>
    </source>
</evidence>
<keyword evidence="4" id="KW-0238">DNA-binding</keyword>
<gene>
    <name evidence="8" type="ORF">B0I35DRAFT_398048</name>
</gene>
<keyword evidence="1" id="KW-0479">Metal-binding</keyword>
<dbReference type="PANTHER" id="PTHR36206">
    <property type="entry name" value="ASPERCRYPTIN BIOSYNTHESIS CLUSTER-SPECIFIC TRANSCRIPTION REGULATOR ATNN-RELATED"/>
    <property type="match status" value="1"/>
</dbReference>
<evidence type="ECO:0000313" key="8">
    <source>
        <dbReference type="EMBL" id="KAH7309869.1"/>
    </source>
</evidence>
<evidence type="ECO:0000256" key="1">
    <source>
        <dbReference type="ARBA" id="ARBA00022723"/>
    </source>
</evidence>